<dbReference type="InterPro" id="IPR005814">
    <property type="entry name" value="Aminotrans_3"/>
</dbReference>
<proteinExistence type="predicted"/>
<name>A0A645FNR2_9ZZZZ</name>
<dbReference type="PANTHER" id="PTHR42684:SF17">
    <property type="entry name" value="ADENOSYLMETHIONINE-8-AMINO-7-OXONONANOATE AMINOTRANSFERASE"/>
    <property type="match status" value="1"/>
</dbReference>
<dbReference type="InterPro" id="IPR015424">
    <property type="entry name" value="PyrdxlP-dep_Trfase"/>
</dbReference>
<gene>
    <name evidence="3" type="primary">bioK_4</name>
    <name evidence="3" type="ORF">SDC9_163405</name>
</gene>
<keyword evidence="1 3" id="KW-0032">Aminotransferase</keyword>
<dbReference type="SUPFAM" id="SSF53383">
    <property type="entry name" value="PLP-dependent transferases"/>
    <property type="match status" value="1"/>
</dbReference>
<evidence type="ECO:0000313" key="3">
    <source>
        <dbReference type="EMBL" id="MPN16067.1"/>
    </source>
</evidence>
<dbReference type="AlphaFoldDB" id="A0A645FNR2"/>
<dbReference type="GO" id="GO:0004015">
    <property type="term" value="F:adenosylmethionine-8-amino-7-oxononanoate transaminase activity"/>
    <property type="evidence" value="ECO:0007669"/>
    <property type="project" value="TreeGrafter"/>
</dbReference>
<sequence length="122" mass="13307">MLESLSAKIKLIGTKLAEINKLTHVGDARQCGMITGIELMKDKQAKTPFAWSDAIGAKVCLHARKYGLFIRPVGDVVVFMPPLSSSSAELEDMLSIIHRAIKEVTEFSDCSPKFPDMAAISV</sequence>
<dbReference type="GO" id="GO:0030170">
    <property type="term" value="F:pyridoxal phosphate binding"/>
    <property type="evidence" value="ECO:0007669"/>
    <property type="project" value="InterPro"/>
</dbReference>
<evidence type="ECO:0000256" key="2">
    <source>
        <dbReference type="ARBA" id="ARBA00022679"/>
    </source>
</evidence>
<dbReference type="PANTHER" id="PTHR42684">
    <property type="entry name" value="ADENOSYLMETHIONINE-8-AMINO-7-OXONONANOATE AMINOTRANSFERASE"/>
    <property type="match status" value="1"/>
</dbReference>
<keyword evidence="2 3" id="KW-0808">Transferase</keyword>
<accession>A0A645FNR2</accession>
<protein>
    <submittedName>
        <fullName evidence="3">L-Lysine--8-amino-7-oxononanoate transaminase</fullName>
        <ecNumber evidence="3">2.6.1.105</ecNumber>
    </submittedName>
</protein>
<dbReference type="InterPro" id="IPR015422">
    <property type="entry name" value="PyrdxlP-dep_Trfase_small"/>
</dbReference>
<evidence type="ECO:0000256" key="1">
    <source>
        <dbReference type="ARBA" id="ARBA00022576"/>
    </source>
</evidence>
<reference evidence="3" key="1">
    <citation type="submission" date="2019-08" db="EMBL/GenBank/DDBJ databases">
        <authorList>
            <person name="Kucharzyk K."/>
            <person name="Murdoch R.W."/>
            <person name="Higgins S."/>
            <person name="Loffler F."/>
        </authorList>
    </citation>
    <scope>NUCLEOTIDE SEQUENCE</scope>
</reference>
<comment type="caution">
    <text evidence="3">The sequence shown here is derived from an EMBL/GenBank/DDBJ whole genome shotgun (WGS) entry which is preliminary data.</text>
</comment>
<dbReference type="Gene3D" id="3.90.1150.10">
    <property type="entry name" value="Aspartate Aminotransferase, domain 1"/>
    <property type="match status" value="1"/>
</dbReference>
<dbReference type="GO" id="GO:0009102">
    <property type="term" value="P:biotin biosynthetic process"/>
    <property type="evidence" value="ECO:0007669"/>
    <property type="project" value="TreeGrafter"/>
</dbReference>
<dbReference type="EMBL" id="VSSQ01062967">
    <property type="protein sequence ID" value="MPN16067.1"/>
    <property type="molecule type" value="Genomic_DNA"/>
</dbReference>
<organism evidence="3">
    <name type="scientific">bioreactor metagenome</name>
    <dbReference type="NCBI Taxonomy" id="1076179"/>
    <lineage>
        <taxon>unclassified sequences</taxon>
        <taxon>metagenomes</taxon>
        <taxon>ecological metagenomes</taxon>
    </lineage>
</organism>
<dbReference type="EC" id="2.6.1.105" evidence="3"/>
<dbReference type="Pfam" id="PF00202">
    <property type="entry name" value="Aminotran_3"/>
    <property type="match status" value="1"/>
</dbReference>